<sequence>MTTSPGVRPAPLDGRRAGRAMHGAVVAGVDGSSSGLRAAVWAGAEALRRNRPLRLVQVYALPPVRAPIAAGAGEQVRAGLAGYAEGRLAEARAAVLARSPGLDITVAAREWNPVAALVQESQHAELVVLGSHGLGGFAGMLVGSTAVSVVAHAHCPIVVVRGRRPQDPPPDTGPVIVGTDGSSHSDGALAFGCEEARLRGVGLIAVRTWSDIVAGEVLRAHPLQNDPAEIEHVERARLADQVRPWRDKFPDLTIDLETTRGRPVRTLLERAEHAQLIVVGCRGRGGFTGMLLGSTSQALIGHSPCPVAVIRPRDAGAEEVR</sequence>
<evidence type="ECO:0000256" key="2">
    <source>
        <dbReference type="ARBA" id="ARBA00022741"/>
    </source>
</evidence>
<dbReference type="InterPro" id="IPR006015">
    <property type="entry name" value="Universal_stress_UspA"/>
</dbReference>
<dbReference type="EMBL" id="JADBEG010000001">
    <property type="protein sequence ID" value="MBE1496116.1"/>
    <property type="molecule type" value="Genomic_DNA"/>
</dbReference>
<feature type="domain" description="UspA" evidence="4">
    <location>
        <begin position="24"/>
        <end position="161"/>
    </location>
</feature>
<name>A0ABR9HYW4_9PSEU</name>
<dbReference type="PANTHER" id="PTHR46268">
    <property type="entry name" value="STRESS RESPONSE PROTEIN NHAX"/>
    <property type="match status" value="1"/>
</dbReference>
<dbReference type="Gene3D" id="3.40.50.620">
    <property type="entry name" value="HUPs"/>
    <property type="match status" value="2"/>
</dbReference>
<gene>
    <name evidence="5" type="ORF">H4696_003216</name>
</gene>
<evidence type="ECO:0000259" key="4">
    <source>
        <dbReference type="Pfam" id="PF00582"/>
    </source>
</evidence>
<dbReference type="Proteomes" id="UP000631670">
    <property type="component" value="Unassembled WGS sequence"/>
</dbReference>
<proteinExistence type="inferred from homology"/>
<evidence type="ECO:0000313" key="5">
    <source>
        <dbReference type="EMBL" id="MBE1496116.1"/>
    </source>
</evidence>
<evidence type="ECO:0000256" key="3">
    <source>
        <dbReference type="ARBA" id="ARBA00022840"/>
    </source>
</evidence>
<dbReference type="PANTHER" id="PTHR46268:SF27">
    <property type="entry name" value="UNIVERSAL STRESS PROTEIN RV2623"/>
    <property type="match status" value="1"/>
</dbReference>
<evidence type="ECO:0000313" key="6">
    <source>
        <dbReference type="Proteomes" id="UP000631670"/>
    </source>
</evidence>
<comment type="caution">
    <text evidence="5">The sequence shown here is derived from an EMBL/GenBank/DDBJ whole genome shotgun (WGS) entry which is preliminary data.</text>
</comment>
<dbReference type="InterPro" id="IPR006016">
    <property type="entry name" value="UspA"/>
</dbReference>
<reference evidence="5 6" key="1">
    <citation type="submission" date="2020-10" db="EMBL/GenBank/DDBJ databases">
        <title>Sequencing the genomes of 1000 actinobacteria strains.</title>
        <authorList>
            <person name="Klenk H.-P."/>
        </authorList>
    </citation>
    <scope>NUCLEOTIDE SEQUENCE [LARGE SCALE GENOMIC DNA]</scope>
    <source>
        <strain evidence="5 6">DSM 44653</strain>
    </source>
</reference>
<organism evidence="5 6">
    <name type="scientific">Amycolatopsis lexingtonensis</name>
    <dbReference type="NCBI Taxonomy" id="218822"/>
    <lineage>
        <taxon>Bacteria</taxon>
        <taxon>Bacillati</taxon>
        <taxon>Actinomycetota</taxon>
        <taxon>Actinomycetes</taxon>
        <taxon>Pseudonocardiales</taxon>
        <taxon>Pseudonocardiaceae</taxon>
        <taxon>Amycolatopsis</taxon>
    </lineage>
</organism>
<dbReference type="PRINTS" id="PR01438">
    <property type="entry name" value="UNVRSLSTRESS"/>
</dbReference>
<dbReference type="InterPro" id="IPR014729">
    <property type="entry name" value="Rossmann-like_a/b/a_fold"/>
</dbReference>
<comment type="similarity">
    <text evidence="1">Belongs to the universal stress protein A family.</text>
</comment>
<evidence type="ECO:0000256" key="1">
    <source>
        <dbReference type="ARBA" id="ARBA00008791"/>
    </source>
</evidence>
<feature type="domain" description="UspA" evidence="4">
    <location>
        <begin position="174"/>
        <end position="311"/>
    </location>
</feature>
<accession>A0ABR9HYW4</accession>
<keyword evidence="3" id="KW-0067">ATP-binding</keyword>
<keyword evidence="6" id="KW-1185">Reference proteome</keyword>
<dbReference type="SUPFAM" id="SSF52402">
    <property type="entry name" value="Adenine nucleotide alpha hydrolases-like"/>
    <property type="match status" value="2"/>
</dbReference>
<dbReference type="Pfam" id="PF00582">
    <property type="entry name" value="Usp"/>
    <property type="match status" value="2"/>
</dbReference>
<protein>
    <submittedName>
        <fullName evidence="5">Nucleotide-binding universal stress UspA family protein</fullName>
    </submittedName>
</protein>
<keyword evidence="2" id="KW-0547">Nucleotide-binding</keyword>